<proteinExistence type="inferred from homology"/>
<sequence length="73" mass="8701">MHRREILKLQGFVQRDGYALIPLSLYFKDARVKVEVGLAKGKKLHDKRDAEAEKDALREIDRNMKEHRVRREE</sequence>
<dbReference type="PANTHER" id="PTHR30308:SF2">
    <property type="entry name" value="SSRA-BINDING PROTEIN"/>
    <property type="match status" value="1"/>
</dbReference>
<dbReference type="Gene3D" id="2.40.280.10">
    <property type="match status" value="1"/>
</dbReference>
<keyword evidence="1" id="KW-0963">Cytoplasm</keyword>
<dbReference type="GO" id="GO:0003723">
    <property type="term" value="F:RNA binding"/>
    <property type="evidence" value="ECO:0007669"/>
    <property type="project" value="UniProtKB-KW"/>
</dbReference>
<name>A0A645IZK5_9ZZZZ</name>
<keyword evidence="2" id="KW-0694">RNA-binding</keyword>
<dbReference type="GO" id="GO:0005829">
    <property type="term" value="C:cytosol"/>
    <property type="evidence" value="ECO:0007669"/>
    <property type="project" value="TreeGrafter"/>
</dbReference>
<dbReference type="HAMAP" id="MF_00023">
    <property type="entry name" value="SmpB"/>
    <property type="match status" value="1"/>
</dbReference>
<dbReference type="SUPFAM" id="SSF74982">
    <property type="entry name" value="Small protein B (SmpB)"/>
    <property type="match status" value="1"/>
</dbReference>
<gene>
    <name evidence="3" type="primary">smpB_56</name>
    <name evidence="3" type="ORF">SDC9_204568</name>
</gene>
<dbReference type="InterPro" id="IPR023620">
    <property type="entry name" value="SmpB"/>
</dbReference>
<comment type="caution">
    <text evidence="3">The sequence shown here is derived from an EMBL/GenBank/DDBJ whole genome shotgun (WGS) entry which is preliminary data.</text>
</comment>
<dbReference type="PANTHER" id="PTHR30308">
    <property type="entry name" value="TMRNA-BINDING COMPONENT OF TRANS-TRANSLATION TAGGING COMPLEX"/>
    <property type="match status" value="1"/>
</dbReference>
<dbReference type="GO" id="GO:0070930">
    <property type="term" value="P:trans-translation-dependent protein tagging"/>
    <property type="evidence" value="ECO:0007669"/>
    <property type="project" value="TreeGrafter"/>
</dbReference>
<protein>
    <submittedName>
        <fullName evidence="3">SsrA-binding protein</fullName>
    </submittedName>
</protein>
<reference evidence="3" key="1">
    <citation type="submission" date="2019-08" db="EMBL/GenBank/DDBJ databases">
        <authorList>
            <person name="Kucharzyk K."/>
            <person name="Murdoch R.W."/>
            <person name="Higgins S."/>
            <person name="Loffler F."/>
        </authorList>
    </citation>
    <scope>NUCLEOTIDE SEQUENCE</scope>
</reference>
<dbReference type="InterPro" id="IPR000037">
    <property type="entry name" value="SsrA-bd_prot"/>
</dbReference>
<evidence type="ECO:0000313" key="3">
    <source>
        <dbReference type="EMBL" id="MPN56875.1"/>
    </source>
</evidence>
<dbReference type="AlphaFoldDB" id="A0A645IZK5"/>
<accession>A0A645IZK5</accession>
<dbReference type="EMBL" id="VSSQ01127743">
    <property type="protein sequence ID" value="MPN56875.1"/>
    <property type="molecule type" value="Genomic_DNA"/>
</dbReference>
<dbReference type="Pfam" id="PF01668">
    <property type="entry name" value="SmpB"/>
    <property type="match status" value="1"/>
</dbReference>
<evidence type="ECO:0000256" key="1">
    <source>
        <dbReference type="ARBA" id="ARBA00022490"/>
    </source>
</evidence>
<organism evidence="3">
    <name type="scientific">bioreactor metagenome</name>
    <dbReference type="NCBI Taxonomy" id="1076179"/>
    <lineage>
        <taxon>unclassified sequences</taxon>
        <taxon>metagenomes</taxon>
        <taxon>ecological metagenomes</taxon>
    </lineage>
</organism>
<evidence type="ECO:0000256" key="2">
    <source>
        <dbReference type="ARBA" id="ARBA00022884"/>
    </source>
</evidence>